<evidence type="ECO:0000313" key="3">
    <source>
        <dbReference type="Proteomes" id="UP000466848"/>
    </source>
</evidence>
<protein>
    <submittedName>
        <fullName evidence="2">Thioredoxin domain-containing protein</fullName>
    </submittedName>
</protein>
<keyword evidence="3" id="KW-1185">Reference proteome</keyword>
<dbReference type="PANTHER" id="PTHR42899">
    <property type="entry name" value="SPERMATOGENESIS-ASSOCIATED PROTEIN 20"/>
    <property type="match status" value="1"/>
</dbReference>
<gene>
    <name evidence="2" type="ORF">Ami103574_05585</name>
</gene>
<accession>A0A858BUS4</accession>
<dbReference type="Pfam" id="PF03190">
    <property type="entry name" value="Thioredox_DsbH"/>
    <property type="match status" value="1"/>
</dbReference>
<dbReference type="AlphaFoldDB" id="A0A858BUS4"/>
<dbReference type="Gene3D" id="1.50.10.10">
    <property type="match status" value="1"/>
</dbReference>
<dbReference type="KEGG" id="abut:Ami103574_05585"/>
<organism evidence="2 3">
    <name type="scientific">Aminipila butyrica</name>
    <dbReference type="NCBI Taxonomy" id="433296"/>
    <lineage>
        <taxon>Bacteria</taxon>
        <taxon>Bacillati</taxon>
        <taxon>Bacillota</taxon>
        <taxon>Clostridia</taxon>
        <taxon>Peptostreptococcales</taxon>
        <taxon>Anaerovoracaceae</taxon>
        <taxon>Aminipila</taxon>
    </lineage>
</organism>
<dbReference type="PANTHER" id="PTHR42899:SF1">
    <property type="entry name" value="SPERMATOGENESIS-ASSOCIATED PROTEIN 20"/>
    <property type="match status" value="1"/>
</dbReference>
<sequence>MAHESFEDQQTAEVLNEHFVSIKVDKEERPDIDSIYMAVCQAFTGSGGWPTSIFMTWEQKPFFAGTYFPKESNYGKMSFKNLLQAMLRYWREDREKLLSVSQEMVEHLRGRNQLFQGESADEKLPEQAVRLFARGFDRENGGFGSAPKFPMPHNLLFLMSYYEKDPNAEILPMVEKTLLHMYKGGLFDHVGYGFSRYSTDARFLVPHFEKMLYDNALLLMSYRAAFELTGKSVYRQVAEKTAAYVLRELTSPEGGFYCAQDADSQGVEGKFYLIDYSEITRLLGQETGAAFNRYYGISLEGNFEGSNIPNLLENDQMDERFLNHLPQVYEYRKSRLPLHLDDKILTSWNGLMIGALAGLYRATGAIKYLQAAEKAYAFVEENLREGDTLYVSWRQGARSAKGFLDDYAFYVFALLELYEATWNEVYLDQAERLCHKAVSDFWDQEQGGFFLYGKENQQLIAVPKETYDGAIPSGNSVMAYNLVELSRMREKALLAETAEKQLAFLSAAAKEYPAGYSFFLLALLRYLEPPAEVVCVLAQPSDRGDLAVLRNRLRHVRVRILGEQTEEYRLLNGRMTFYVCKNHSCLPPSNDLEAVLGAEIERC</sequence>
<evidence type="ECO:0000259" key="1">
    <source>
        <dbReference type="Pfam" id="PF03190"/>
    </source>
</evidence>
<dbReference type="PIRSF" id="PIRSF006402">
    <property type="entry name" value="UCP006402_thioredoxin"/>
    <property type="match status" value="1"/>
</dbReference>
<reference evidence="2 3" key="1">
    <citation type="submission" date="2020-02" db="EMBL/GenBank/DDBJ databases">
        <authorList>
            <person name="Kim Y.B."/>
            <person name="Roh S.W."/>
        </authorList>
    </citation>
    <scope>NUCLEOTIDE SEQUENCE [LARGE SCALE GENOMIC DNA]</scope>
    <source>
        <strain evidence="2 3">DSM 103574</strain>
    </source>
</reference>
<dbReference type="InterPro" id="IPR024705">
    <property type="entry name" value="Ssp411"/>
</dbReference>
<dbReference type="SUPFAM" id="SSF48208">
    <property type="entry name" value="Six-hairpin glycosidases"/>
    <property type="match status" value="1"/>
</dbReference>
<dbReference type="Proteomes" id="UP000466848">
    <property type="component" value="Chromosome"/>
</dbReference>
<dbReference type="Gene3D" id="3.40.30.10">
    <property type="entry name" value="Glutaredoxin"/>
    <property type="match status" value="1"/>
</dbReference>
<dbReference type="GO" id="GO:0005975">
    <property type="term" value="P:carbohydrate metabolic process"/>
    <property type="evidence" value="ECO:0007669"/>
    <property type="project" value="InterPro"/>
</dbReference>
<feature type="domain" description="Spermatogenesis-associated protein 20-like TRX" evidence="1">
    <location>
        <begin position="1"/>
        <end position="108"/>
    </location>
</feature>
<dbReference type="InterPro" id="IPR008928">
    <property type="entry name" value="6-hairpin_glycosidase_sf"/>
</dbReference>
<dbReference type="EMBL" id="CP048649">
    <property type="protein sequence ID" value="QIB68825.1"/>
    <property type="molecule type" value="Genomic_DNA"/>
</dbReference>
<evidence type="ECO:0000313" key="2">
    <source>
        <dbReference type="EMBL" id="QIB68825.1"/>
    </source>
</evidence>
<proteinExistence type="predicted"/>
<name>A0A858BUS4_9FIRM</name>
<dbReference type="InterPro" id="IPR004879">
    <property type="entry name" value="Ssp411-like_TRX"/>
</dbReference>
<dbReference type="InterPro" id="IPR012341">
    <property type="entry name" value="6hp_glycosidase-like_sf"/>
</dbReference>
<dbReference type="InterPro" id="IPR036249">
    <property type="entry name" value="Thioredoxin-like_sf"/>
</dbReference>
<dbReference type="SUPFAM" id="SSF52833">
    <property type="entry name" value="Thioredoxin-like"/>
    <property type="match status" value="1"/>
</dbReference>